<organism evidence="7 8">
    <name type="scientific">Agrococcus baldri</name>
    <dbReference type="NCBI Taxonomy" id="153730"/>
    <lineage>
        <taxon>Bacteria</taxon>
        <taxon>Bacillati</taxon>
        <taxon>Actinomycetota</taxon>
        <taxon>Actinomycetes</taxon>
        <taxon>Micrococcales</taxon>
        <taxon>Microbacteriaceae</taxon>
        <taxon>Agrococcus</taxon>
    </lineage>
</organism>
<feature type="transmembrane region" description="Helical" evidence="5">
    <location>
        <begin position="31"/>
        <end position="48"/>
    </location>
</feature>
<dbReference type="GO" id="GO:0016020">
    <property type="term" value="C:membrane"/>
    <property type="evidence" value="ECO:0007669"/>
    <property type="project" value="UniProtKB-SubCell"/>
</dbReference>
<evidence type="ECO:0000256" key="4">
    <source>
        <dbReference type="ARBA" id="ARBA00023136"/>
    </source>
</evidence>
<dbReference type="AlphaFoldDB" id="A0AA87RA80"/>
<evidence type="ECO:0000256" key="2">
    <source>
        <dbReference type="ARBA" id="ARBA00022692"/>
    </source>
</evidence>
<proteinExistence type="predicted"/>
<feature type="transmembrane region" description="Helical" evidence="5">
    <location>
        <begin position="298"/>
        <end position="317"/>
    </location>
</feature>
<reference evidence="7 8" key="1">
    <citation type="submission" date="2019-07" db="EMBL/GenBank/DDBJ databases">
        <title>Whole genome shotgun sequence of Agrococcus baldri NBRC 103055.</title>
        <authorList>
            <person name="Hosoyama A."/>
            <person name="Uohara A."/>
            <person name="Ohji S."/>
            <person name="Ichikawa N."/>
        </authorList>
    </citation>
    <scope>NUCLEOTIDE SEQUENCE [LARGE SCALE GENOMIC DNA]</scope>
    <source>
        <strain evidence="7 8">NBRC 103055</strain>
    </source>
</reference>
<evidence type="ECO:0000313" key="7">
    <source>
        <dbReference type="EMBL" id="GEK78952.1"/>
    </source>
</evidence>
<feature type="transmembrane region" description="Helical" evidence="5">
    <location>
        <begin position="157"/>
        <end position="177"/>
    </location>
</feature>
<evidence type="ECO:0000256" key="3">
    <source>
        <dbReference type="ARBA" id="ARBA00022989"/>
    </source>
</evidence>
<evidence type="ECO:0000259" key="6">
    <source>
        <dbReference type="Pfam" id="PF13515"/>
    </source>
</evidence>
<evidence type="ECO:0000256" key="5">
    <source>
        <dbReference type="SAM" id="Phobius"/>
    </source>
</evidence>
<accession>A0AA87RA80</accession>
<feature type="transmembrane region" description="Helical" evidence="5">
    <location>
        <begin position="207"/>
        <end position="224"/>
    </location>
</feature>
<evidence type="ECO:0000313" key="8">
    <source>
        <dbReference type="Proteomes" id="UP000321749"/>
    </source>
</evidence>
<keyword evidence="4 5" id="KW-0472">Membrane</keyword>
<keyword evidence="8" id="KW-1185">Reference proteome</keyword>
<evidence type="ECO:0000256" key="1">
    <source>
        <dbReference type="ARBA" id="ARBA00004141"/>
    </source>
</evidence>
<feature type="transmembrane region" description="Helical" evidence="5">
    <location>
        <begin position="81"/>
        <end position="99"/>
    </location>
</feature>
<comment type="subcellular location">
    <subcellularLocation>
        <location evidence="1">Membrane</location>
        <topology evidence="1">Multi-pass membrane protein</topology>
    </subcellularLocation>
</comment>
<sequence length="354" mass="36400">MTAPTPGDGRGGVFWRESLLAFGPHAGSHRVAIRATISTAVPLVLLLLIGRPEWAPWAAFGAFAALYGRNRVHLSRLTMQLTAAAVLVAMVGLGSLLAILPAPTWPMIVAGAALAGVISIISDAEDWHPPGPLFALFAFSGSASLPDGTLADAGTATLVAAASAAFAVLVGSAGTAMRRARGLPTPRGELSRDWTLRAGRRVQLRRVARYAIGVLLAGTIAVLLGIGHPYWAMVSALVPVSTPTFAAGVVRGTHRILGTTLGVVLAAGLLALQPSALWVVVLIVAFTFGAELLVGRNYGIAMICITPLALLAVHLATPTPPEVLLVDRLVESAVGALVGVVVGFATRGWGARAA</sequence>
<name>A0AA87RA80_9MICO</name>
<dbReference type="InterPro" id="IPR049453">
    <property type="entry name" value="Memb_transporter_dom"/>
</dbReference>
<feature type="domain" description="Integral membrane bound transporter" evidence="6">
    <location>
        <begin position="216"/>
        <end position="342"/>
    </location>
</feature>
<gene>
    <name evidence="7" type="ORF">ABA31_03030</name>
</gene>
<protein>
    <submittedName>
        <fullName evidence="7">FUSC family protein</fullName>
    </submittedName>
</protein>
<feature type="transmembrane region" description="Helical" evidence="5">
    <location>
        <begin position="262"/>
        <end position="286"/>
    </location>
</feature>
<comment type="caution">
    <text evidence="7">The sequence shown here is derived from an EMBL/GenBank/DDBJ whole genome shotgun (WGS) entry which is preliminary data.</text>
</comment>
<feature type="transmembrane region" description="Helical" evidence="5">
    <location>
        <begin position="329"/>
        <end position="349"/>
    </location>
</feature>
<dbReference type="Proteomes" id="UP000321749">
    <property type="component" value="Unassembled WGS sequence"/>
</dbReference>
<dbReference type="EMBL" id="BJUU01000001">
    <property type="protein sequence ID" value="GEK78952.1"/>
    <property type="molecule type" value="Genomic_DNA"/>
</dbReference>
<keyword evidence="2 5" id="KW-0812">Transmembrane</keyword>
<keyword evidence="3 5" id="KW-1133">Transmembrane helix</keyword>
<dbReference type="Pfam" id="PF13515">
    <property type="entry name" value="FUSC_2"/>
    <property type="match status" value="1"/>
</dbReference>
<dbReference type="RefSeq" id="WP_318278998.1">
    <property type="nucleotide sequence ID" value="NZ_BJUU01000001.1"/>
</dbReference>